<comment type="caution">
    <text evidence="6">The sequence shown here is derived from an EMBL/GenBank/DDBJ whole genome shotgun (WGS) entry which is preliminary data.</text>
</comment>
<evidence type="ECO:0000256" key="3">
    <source>
        <dbReference type="ARBA" id="ARBA00022525"/>
    </source>
</evidence>
<evidence type="ECO:0000256" key="1">
    <source>
        <dbReference type="ARBA" id="ARBA00004340"/>
    </source>
</evidence>
<dbReference type="AlphaFoldDB" id="A0A9P6LTV6"/>
<name>A0A9P6LTV6_9FUNG</name>
<dbReference type="GO" id="GO:0043657">
    <property type="term" value="C:host cell"/>
    <property type="evidence" value="ECO:0007669"/>
    <property type="project" value="UniProtKB-SubCell"/>
</dbReference>
<evidence type="ECO:0000313" key="7">
    <source>
        <dbReference type="Proteomes" id="UP000749646"/>
    </source>
</evidence>
<organism evidence="6 7">
    <name type="scientific">Modicella reniformis</name>
    <dbReference type="NCBI Taxonomy" id="1440133"/>
    <lineage>
        <taxon>Eukaryota</taxon>
        <taxon>Fungi</taxon>
        <taxon>Fungi incertae sedis</taxon>
        <taxon>Mucoromycota</taxon>
        <taxon>Mortierellomycotina</taxon>
        <taxon>Mortierellomycetes</taxon>
        <taxon>Mortierellales</taxon>
        <taxon>Mortierellaceae</taxon>
        <taxon>Modicella</taxon>
    </lineage>
</organism>
<evidence type="ECO:0000256" key="2">
    <source>
        <dbReference type="ARBA" id="ARBA00004613"/>
    </source>
</evidence>
<dbReference type="OrthoDB" id="2414517at2759"/>
<dbReference type="GO" id="GO:0005576">
    <property type="term" value="C:extracellular region"/>
    <property type="evidence" value="ECO:0007669"/>
    <property type="project" value="UniProtKB-SubCell"/>
</dbReference>
<evidence type="ECO:0000256" key="4">
    <source>
        <dbReference type="SAM" id="MobiDB-lite"/>
    </source>
</evidence>
<keyword evidence="3" id="KW-0964">Secreted</keyword>
<reference evidence="6" key="1">
    <citation type="journal article" date="2020" name="Fungal Divers.">
        <title>Resolving the Mortierellaceae phylogeny through synthesis of multi-gene phylogenetics and phylogenomics.</title>
        <authorList>
            <person name="Vandepol N."/>
            <person name="Liber J."/>
            <person name="Desiro A."/>
            <person name="Na H."/>
            <person name="Kennedy M."/>
            <person name="Barry K."/>
            <person name="Grigoriev I.V."/>
            <person name="Miller A.N."/>
            <person name="O'Donnell K."/>
            <person name="Stajich J.E."/>
            <person name="Bonito G."/>
        </authorList>
    </citation>
    <scope>NUCLEOTIDE SEQUENCE</scope>
    <source>
        <strain evidence="6">MES-2147</strain>
    </source>
</reference>
<feature type="domain" description="Crinkler effector protein N-terminal" evidence="5">
    <location>
        <begin position="4"/>
        <end position="104"/>
    </location>
</feature>
<dbReference type="EMBL" id="JAAAHW010009449">
    <property type="protein sequence ID" value="KAF9940713.1"/>
    <property type="molecule type" value="Genomic_DNA"/>
</dbReference>
<accession>A0A9P6LTV6</accession>
<gene>
    <name evidence="6" type="ORF">BGZ65_006352</name>
</gene>
<feature type="region of interest" description="Disordered" evidence="4">
    <location>
        <begin position="381"/>
        <end position="403"/>
    </location>
</feature>
<comment type="subcellular location">
    <subcellularLocation>
        <location evidence="1">Host cell</location>
    </subcellularLocation>
    <subcellularLocation>
        <location evidence="2">Secreted</location>
    </subcellularLocation>
</comment>
<feature type="compositionally biased region" description="Low complexity" evidence="4">
    <location>
        <begin position="382"/>
        <end position="391"/>
    </location>
</feature>
<dbReference type="InterPro" id="IPR045379">
    <property type="entry name" value="Crinkler_N"/>
</dbReference>
<dbReference type="Proteomes" id="UP000749646">
    <property type="component" value="Unassembled WGS sequence"/>
</dbReference>
<protein>
    <recommendedName>
        <fullName evidence="5">Crinkler effector protein N-terminal domain-containing protein</fullName>
    </recommendedName>
</protein>
<evidence type="ECO:0000259" key="5">
    <source>
        <dbReference type="Pfam" id="PF20147"/>
    </source>
</evidence>
<sequence length="403" mass="45431">MANLMLFCLVERDPTSKAFEVKIPKTCTVSNLRDKIKERIPKFKDIAAHEFTLWRVSIPVVAANKHKPIVLNEIDSATELDPTDDLSDVFEGKPPKKTIHIIVQPPSATQNDPEIAMLRKQLSELRSTSISKQKGWRNLTVSLDSPAKNFSSYTWKDIVSLYEVGDIPELLPTFHIQPKPLTTKDEIEVLEHIVKDCTFKNEAYVFGSGASEATKSTIVDAFMVGAMQFYKSEMVLAQQHQMSGQRGHGPVDFAVIDRKFQTQVLGVTEVKKDDHIQGLAQNMVQLDVAVHHKKRKRAEETDEDIDERAPVSFKSFGIVTDSFKWVIVECTSENDTVTFRTKEALGLLPLKDGVKALREGCKVLFGYILALYELMKNENMNRSSRTMSRSPSIKRFAGSSTRI</sequence>
<keyword evidence="7" id="KW-1185">Reference proteome</keyword>
<dbReference type="Pfam" id="PF20147">
    <property type="entry name" value="Crinkler"/>
    <property type="match status" value="1"/>
</dbReference>
<proteinExistence type="predicted"/>
<evidence type="ECO:0000313" key="6">
    <source>
        <dbReference type="EMBL" id="KAF9940713.1"/>
    </source>
</evidence>